<reference evidence="2" key="1">
    <citation type="journal article" date="2019" name="Sci. Rep.">
        <title>Draft genome of Tanacetum cinerariifolium, the natural source of mosquito coil.</title>
        <authorList>
            <person name="Yamashiro T."/>
            <person name="Shiraishi A."/>
            <person name="Satake H."/>
            <person name="Nakayama K."/>
        </authorList>
    </citation>
    <scope>NUCLEOTIDE SEQUENCE</scope>
</reference>
<name>A0A699KI56_TANCI</name>
<evidence type="ECO:0000256" key="1">
    <source>
        <dbReference type="SAM" id="MobiDB-lite"/>
    </source>
</evidence>
<feature type="region of interest" description="Disordered" evidence="1">
    <location>
        <begin position="124"/>
        <end position="154"/>
    </location>
</feature>
<sequence>MTEAHFEDERTTTTITNPNDLNIAVPDQVLKESTFHTSDKVEVMPKIVIATYEEHMCQDGLKPVTITSAAGKKGVGCGVSFLTPKPPCFQGVVLKSTPNSGIRYSSLNFTLKVREENVERCPLSTTSSVGVTGPEISESSPPLLPKAKEKASPKVVGLDLNSSRCNSSLSLEI</sequence>
<dbReference type="AlphaFoldDB" id="A0A699KI56"/>
<comment type="caution">
    <text evidence="2">The sequence shown here is derived from an EMBL/GenBank/DDBJ whole genome shotgun (WGS) entry which is preliminary data.</text>
</comment>
<dbReference type="EMBL" id="BKCJ010522355">
    <property type="protein sequence ID" value="GFA95970.1"/>
    <property type="molecule type" value="Genomic_DNA"/>
</dbReference>
<accession>A0A699KI56</accession>
<gene>
    <name evidence="2" type="ORF">Tci_667942</name>
</gene>
<organism evidence="2">
    <name type="scientific">Tanacetum cinerariifolium</name>
    <name type="common">Dalmatian daisy</name>
    <name type="synonym">Chrysanthemum cinerariifolium</name>
    <dbReference type="NCBI Taxonomy" id="118510"/>
    <lineage>
        <taxon>Eukaryota</taxon>
        <taxon>Viridiplantae</taxon>
        <taxon>Streptophyta</taxon>
        <taxon>Embryophyta</taxon>
        <taxon>Tracheophyta</taxon>
        <taxon>Spermatophyta</taxon>
        <taxon>Magnoliopsida</taxon>
        <taxon>eudicotyledons</taxon>
        <taxon>Gunneridae</taxon>
        <taxon>Pentapetalae</taxon>
        <taxon>asterids</taxon>
        <taxon>campanulids</taxon>
        <taxon>Asterales</taxon>
        <taxon>Asteraceae</taxon>
        <taxon>Asteroideae</taxon>
        <taxon>Anthemideae</taxon>
        <taxon>Anthemidinae</taxon>
        <taxon>Tanacetum</taxon>
    </lineage>
</organism>
<protein>
    <submittedName>
        <fullName evidence="2">Uncharacterized protein</fullName>
    </submittedName>
</protein>
<evidence type="ECO:0000313" key="2">
    <source>
        <dbReference type="EMBL" id="GFA95970.1"/>
    </source>
</evidence>
<proteinExistence type="predicted"/>